<proteinExistence type="predicted"/>
<sequence length="174" mass="19383">MKNLLKAFLLLAMLPIVLPAFSVQPPGDFAKSGISVGLVVEDLNKSLDFYQNVIGMVKTSTFSVESARAKELGLSNGDRFDVTILKLENSEQAAEWKLMSFGKKATHPKQNFVPDDTGMQYITLYVKSMKPILERIKKYNVKTLGITPTKLDEARDFVLVRDPDGTFIEIIGPK</sequence>
<dbReference type="PROSITE" id="PS51819">
    <property type="entry name" value="VOC"/>
    <property type="match status" value="1"/>
</dbReference>
<dbReference type="PANTHER" id="PTHR43048:SF3">
    <property type="entry name" value="METHYLMALONYL-COA EPIMERASE, MITOCHONDRIAL"/>
    <property type="match status" value="1"/>
</dbReference>
<dbReference type="AlphaFoldDB" id="A0A5K7SDH3"/>
<keyword evidence="5" id="KW-1185">Reference proteome</keyword>
<dbReference type="Proteomes" id="UP001193389">
    <property type="component" value="Chromosome"/>
</dbReference>
<protein>
    <recommendedName>
        <fullName evidence="3">VOC domain-containing protein</fullName>
    </recommendedName>
</protein>
<gene>
    <name evidence="4" type="ORF">AQPE_3710</name>
</gene>
<dbReference type="InterPro" id="IPR037523">
    <property type="entry name" value="VOC_core"/>
</dbReference>
<evidence type="ECO:0000256" key="1">
    <source>
        <dbReference type="ARBA" id="ARBA00022723"/>
    </source>
</evidence>
<dbReference type="Pfam" id="PF00903">
    <property type="entry name" value="Glyoxalase"/>
    <property type="match status" value="1"/>
</dbReference>
<feature type="domain" description="VOC" evidence="3">
    <location>
        <begin position="32"/>
        <end position="173"/>
    </location>
</feature>
<keyword evidence="1" id="KW-0479">Metal-binding</keyword>
<dbReference type="RefSeq" id="WP_318347761.1">
    <property type="nucleotide sequence ID" value="NZ_AP018694.1"/>
</dbReference>
<evidence type="ECO:0000313" key="4">
    <source>
        <dbReference type="EMBL" id="BBE19525.1"/>
    </source>
</evidence>
<dbReference type="InterPro" id="IPR029068">
    <property type="entry name" value="Glyas_Bleomycin-R_OHBP_Dase"/>
</dbReference>
<evidence type="ECO:0000256" key="2">
    <source>
        <dbReference type="SAM" id="SignalP"/>
    </source>
</evidence>
<dbReference type="GO" id="GO:0004493">
    <property type="term" value="F:methylmalonyl-CoA epimerase activity"/>
    <property type="evidence" value="ECO:0007669"/>
    <property type="project" value="TreeGrafter"/>
</dbReference>
<feature type="chain" id="PRO_5024348808" description="VOC domain-containing protein" evidence="2">
    <location>
        <begin position="23"/>
        <end position="174"/>
    </location>
</feature>
<dbReference type="GO" id="GO:0046491">
    <property type="term" value="P:L-methylmalonyl-CoA metabolic process"/>
    <property type="evidence" value="ECO:0007669"/>
    <property type="project" value="TreeGrafter"/>
</dbReference>
<dbReference type="PANTHER" id="PTHR43048">
    <property type="entry name" value="METHYLMALONYL-COA EPIMERASE"/>
    <property type="match status" value="1"/>
</dbReference>
<dbReference type="EMBL" id="AP018694">
    <property type="protein sequence ID" value="BBE19525.1"/>
    <property type="molecule type" value="Genomic_DNA"/>
</dbReference>
<dbReference type="Gene3D" id="3.10.180.10">
    <property type="entry name" value="2,3-Dihydroxybiphenyl 1,2-Dioxygenase, domain 1"/>
    <property type="match status" value="1"/>
</dbReference>
<evidence type="ECO:0000259" key="3">
    <source>
        <dbReference type="PROSITE" id="PS51819"/>
    </source>
</evidence>
<name>A0A5K7SDH3_9BACT</name>
<dbReference type="GO" id="GO:0046872">
    <property type="term" value="F:metal ion binding"/>
    <property type="evidence" value="ECO:0007669"/>
    <property type="project" value="UniProtKB-KW"/>
</dbReference>
<dbReference type="SUPFAM" id="SSF54593">
    <property type="entry name" value="Glyoxalase/Bleomycin resistance protein/Dihydroxybiphenyl dioxygenase"/>
    <property type="match status" value="1"/>
</dbReference>
<keyword evidence="2" id="KW-0732">Signal</keyword>
<dbReference type="CDD" id="cd06587">
    <property type="entry name" value="VOC"/>
    <property type="match status" value="1"/>
</dbReference>
<dbReference type="KEGG" id="anf:AQPE_3710"/>
<dbReference type="InterPro" id="IPR051785">
    <property type="entry name" value="MMCE/EMCE_epimerase"/>
</dbReference>
<organism evidence="4 5">
    <name type="scientific">Aquipluma nitroreducens</name>
    <dbReference type="NCBI Taxonomy" id="2010828"/>
    <lineage>
        <taxon>Bacteria</taxon>
        <taxon>Pseudomonadati</taxon>
        <taxon>Bacteroidota</taxon>
        <taxon>Bacteroidia</taxon>
        <taxon>Marinilabiliales</taxon>
        <taxon>Prolixibacteraceae</taxon>
        <taxon>Aquipluma</taxon>
    </lineage>
</organism>
<feature type="signal peptide" evidence="2">
    <location>
        <begin position="1"/>
        <end position="22"/>
    </location>
</feature>
<accession>A0A5K7SDH3</accession>
<dbReference type="InterPro" id="IPR004360">
    <property type="entry name" value="Glyas_Fos-R_dOase_dom"/>
</dbReference>
<reference evidence="4" key="1">
    <citation type="journal article" date="2020" name="Int. J. Syst. Evol. Microbiol.">
        <title>Aquipluma nitroreducens gen. nov. sp. nov., a novel facultatively anaerobic bacterium isolated from a freshwater lake.</title>
        <authorList>
            <person name="Watanabe M."/>
            <person name="Kojima H."/>
            <person name="Fukui M."/>
        </authorList>
    </citation>
    <scope>NUCLEOTIDE SEQUENCE</scope>
    <source>
        <strain evidence="4">MeG22</strain>
    </source>
</reference>
<evidence type="ECO:0000313" key="5">
    <source>
        <dbReference type="Proteomes" id="UP001193389"/>
    </source>
</evidence>